<feature type="signal peptide" evidence="1">
    <location>
        <begin position="1"/>
        <end position="26"/>
    </location>
</feature>
<dbReference type="EMBL" id="MCHX01000083">
    <property type="protein sequence ID" value="OFJ51006.1"/>
    <property type="molecule type" value="Genomic_DNA"/>
</dbReference>
<dbReference type="Proteomes" id="UP000178953">
    <property type="component" value="Unassembled WGS sequence"/>
</dbReference>
<protein>
    <recommendedName>
        <fullName evidence="2">DUF732 domain-containing protein</fullName>
    </recommendedName>
</protein>
<sequence>MIRRRALMVCVAALGCLVAGTPVASAKPAPEVEYTYDVLVRRHFDFPGNDALGYGYRICDAVAHAVPYAALLERIKADVSPNDEQSANYVVSNAVDILCPAQAWALRNSAAGYRPPPA</sequence>
<accession>A0A1E8PY42</accession>
<evidence type="ECO:0000256" key="1">
    <source>
        <dbReference type="SAM" id="SignalP"/>
    </source>
</evidence>
<dbReference type="OrthoDB" id="4729208at2"/>
<feature type="domain" description="DUF732" evidence="2">
    <location>
        <begin position="41"/>
        <end position="100"/>
    </location>
</feature>
<dbReference type="RefSeq" id="WP_070355768.1">
    <property type="nucleotide sequence ID" value="NZ_CP043474.1"/>
</dbReference>
<comment type="caution">
    <text evidence="3">The sequence shown here is derived from an EMBL/GenBank/DDBJ whole genome shotgun (WGS) entry which is preliminary data.</text>
</comment>
<evidence type="ECO:0000313" key="3">
    <source>
        <dbReference type="EMBL" id="OFJ51006.1"/>
    </source>
</evidence>
<organism evidence="3 4">
    <name type="scientific">Mycolicibacterium grossiae</name>
    <dbReference type="NCBI Taxonomy" id="1552759"/>
    <lineage>
        <taxon>Bacteria</taxon>
        <taxon>Bacillati</taxon>
        <taxon>Actinomycetota</taxon>
        <taxon>Actinomycetes</taxon>
        <taxon>Mycobacteriales</taxon>
        <taxon>Mycobacteriaceae</taxon>
        <taxon>Mycolicibacterium</taxon>
    </lineage>
</organism>
<dbReference type="AlphaFoldDB" id="A0A1E8PY42"/>
<keyword evidence="4" id="KW-1185">Reference proteome</keyword>
<dbReference type="PROSITE" id="PS51257">
    <property type="entry name" value="PROKAR_LIPOPROTEIN"/>
    <property type="match status" value="1"/>
</dbReference>
<dbReference type="Pfam" id="PF05305">
    <property type="entry name" value="DUF732"/>
    <property type="match status" value="1"/>
</dbReference>
<keyword evidence="1" id="KW-0732">Signal</keyword>
<name>A0A1E8PY42_9MYCO</name>
<feature type="chain" id="PRO_5030026964" description="DUF732 domain-containing protein" evidence="1">
    <location>
        <begin position="27"/>
        <end position="118"/>
    </location>
</feature>
<dbReference type="InterPro" id="IPR007969">
    <property type="entry name" value="DUF732"/>
</dbReference>
<evidence type="ECO:0000259" key="2">
    <source>
        <dbReference type="Pfam" id="PF05305"/>
    </source>
</evidence>
<reference evidence="3 4" key="1">
    <citation type="submission" date="2016-09" db="EMBL/GenBank/DDBJ databases">
        <title>genome sequence of Mycobacterium sp. 739 SCH.</title>
        <authorList>
            <person name="Greninger A.L."/>
            <person name="Qin X."/>
            <person name="Jerome K."/>
            <person name="Vora S."/>
            <person name="Quinn K."/>
        </authorList>
    </citation>
    <scope>NUCLEOTIDE SEQUENCE [LARGE SCALE GENOMIC DNA]</scope>
    <source>
        <strain evidence="3 4">SCH</strain>
    </source>
</reference>
<evidence type="ECO:0000313" key="4">
    <source>
        <dbReference type="Proteomes" id="UP000178953"/>
    </source>
</evidence>
<proteinExistence type="predicted"/>
<gene>
    <name evidence="3" type="ORF">BEL07_25055</name>
</gene>